<name>A0A8S2W1M8_9BILA</name>
<sequence length="128" mass="14096">MASEAYAGASWSSSLSEQAVLFEIEANTGTEGAKPLADITKRSASEEEEQEILFMLGGVFKILDISRNKEKMLWIIKLVLSGEKESEQKPVFVSIGKEISDTIDLSSIGSLYMAWEKLTNQEDIISTS</sequence>
<dbReference type="Proteomes" id="UP000681722">
    <property type="component" value="Unassembled WGS sequence"/>
</dbReference>
<dbReference type="EMBL" id="CAJOBC010093784">
    <property type="protein sequence ID" value="CAF4419791.1"/>
    <property type="molecule type" value="Genomic_DNA"/>
</dbReference>
<evidence type="ECO:0000313" key="1">
    <source>
        <dbReference type="EMBL" id="CAF4419791.1"/>
    </source>
</evidence>
<protein>
    <submittedName>
        <fullName evidence="1">Uncharacterized protein</fullName>
    </submittedName>
</protein>
<dbReference type="OrthoDB" id="5587616at2759"/>
<proteinExistence type="predicted"/>
<organism evidence="1 2">
    <name type="scientific">Didymodactylos carnosus</name>
    <dbReference type="NCBI Taxonomy" id="1234261"/>
    <lineage>
        <taxon>Eukaryota</taxon>
        <taxon>Metazoa</taxon>
        <taxon>Spiralia</taxon>
        <taxon>Gnathifera</taxon>
        <taxon>Rotifera</taxon>
        <taxon>Eurotatoria</taxon>
        <taxon>Bdelloidea</taxon>
        <taxon>Philodinida</taxon>
        <taxon>Philodinidae</taxon>
        <taxon>Didymodactylos</taxon>
    </lineage>
</organism>
<comment type="caution">
    <text evidence="1">The sequence shown here is derived from an EMBL/GenBank/DDBJ whole genome shotgun (WGS) entry which is preliminary data.</text>
</comment>
<reference evidence="1" key="1">
    <citation type="submission" date="2021-02" db="EMBL/GenBank/DDBJ databases">
        <authorList>
            <person name="Nowell W R."/>
        </authorList>
    </citation>
    <scope>NUCLEOTIDE SEQUENCE</scope>
</reference>
<dbReference type="AlphaFoldDB" id="A0A8S2W1M8"/>
<accession>A0A8S2W1M8</accession>
<gene>
    <name evidence="1" type="ORF">SRO942_LOCUS40507</name>
</gene>
<dbReference type="Gene3D" id="3.90.176.10">
    <property type="entry name" value="Toxin ADP-ribosyltransferase, Chain A, domain 1"/>
    <property type="match status" value="1"/>
</dbReference>
<evidence type="ECO:0000313" key="2">
    <source>
        <dbReference type="Proteomes" id="UP000681722"/>
    </source>
</evidence>